<protein>
    <submittedName>
        <fullName evidence="3">ArsR/SmtB family transcription factor</fullName>
    </submittedName>
</protein>
<dbReference type="SMART" id="SM00418">
    <property type="entry name" value="HTH_ARSR"/>
    <property type="match status" value="1"/>
</dbReference>
<organism evidence="3 4">
    <name type="scientific">Halohasta litorea</name>
    <dbReference type="NCBI Taxonomy" id="869891"/>
    <lineage>
        <taxon>Archaea</taxon>
        <taxon>Methanobacteriati</taxon>
        <taxon>Methanobacteriota</taxon>
        <taxon>Stenosarchaea group</taxon>
        <taxon>Halobacteria</taxon>
        <taxon>Halobacteriales</taxon>
        <taxon>Haloferacaceae</taxon>
        <taxon>Halohasta</taxon>
    </lineage>
</organism>
<evidence type="ECO:0000313" key="4">
    <source>
        <dbReference type="Proteomes" id="UP001597052"/>
    </source>
</evidence>
<evidence type="ECO:0000259" key="2">
    <source>
        <dbReference type="SMART" id="SM00418"/>
    </source>
</evidence>
<sequence>MHTLSTRPDLAGESKSEPRTIQFGTDGFDEVLDALGSDTARTILRSVQTEPLTASEIAERADTSIQNASYHLRTLTDVGLIRVVDTVYSEKGCEMNLYYAVDTALLLETAQPEEYGDEY</sequence>
<feature type="domain" description="HTH arsR-type" evidence="2">
    <location>
        <begin position="30"/>
        <end position="111"/>
    </location>
</feature>
<dbReference type="EMBL" id="JBHUDM010000002">
    <property type="protein sequence ID" value="MFD1641900.1"/>
    <property type="molecule type" value="Genomic_DNA"/>
</dbReference>
<dbReference type="Pfam" id="PF12840">
    <property type="entry name" value="HTH_20"/>
    <property type="match status" value="1"/>
</dbReference>
<keyword evidence="4" id="KW-1185">Reference proteome</keyword>
<evidence type="ECO:0000313" key="3">
    <source>
        <dbReference type="EMBL" id="MFD1641900.1"/>
    </source>
</evidence>
<dbReference type="InterPro" id="IPR011991">
    <property type="entry name" value="ArsR-like_HTH"/>
</dbReference>
<dbReference type="AlphaFoldDB" id="A0ABD6D996"/>
<dbReference type="SUPFAM" id="SSF46785">
    <property type="entry name" value="Winged helix' DNA-binding domain"/>
    <property type="match status" value="1"/>
</dbReference>
<feature type="region of interest" description="Disordered" evidence="1">
    <location>
        <begin position="1"/>
        <end position="23"/>
    </location>
</feature>
<proteinExistence type="predicted"/>
<gene>
    <name evidence="3" type="ORF">ACFSBW_08440</name>
</gene>
<dbReference type="InterPro" id="IPR036388">
    <property type="entry name" value="WH-like_DNA-bd_sf"/>
</dbReference>
<accession>A0ABD6D996</accession>
<reference evidence="3 4" key="1">
    <citation type="journal article" date="2019" name="Int. J. Syst. Evol. Microbiol.">
        <title>The Global Catalogue of Microorganisms (GCM) 10K type strain sequencing project: providing services to taxonomists for standard genome sequencing and annotation.</title>
        <authorList>
            <consortium name="The Broad Institute Genomics Platform"/>
            <consortium name="The Broad Institute Genome Sequencing Center for Infectious Disease"/>
            <person name="Wu L."/>
            <person name="Ma J."/>
        </authorList>
    </citation>
    <scope>NUCLEOTIDE SEQUENCE [LARGE SCALE GENOMIC DNA]</scope>
    <source>
        <strain evidence="3 4">CGMCC 1.10593</strain>
    </source>
</reference>
<dbReference type="RefSeq" id="WP_256395722.1">
    <property type="nucleotide sequence ID" value="NZ_JANHDJ010000002.1"/>
</dbReference>
<name>A0ABD6D996_9EURY</name>
<dbReference type="InterPro" id="IPR036390">
    <property type="entry name" value="WH_DNA-bd_sf"/>
</dbReference>
<evidence type="ECO:0000256" key="1">
    <source>
        <dbReference type="SAM" id="MobiDB-lite"/>
    </source>
</evidence>
<dbReference type="Proteomes" id="UP001597052">
    <property type="component" value="Unassembled WGS sequence"/>
</dbReference>
<dbReference type="CDD" id="cd00090">
    <property type="entry name" value="HTH_ARSR"/>
    <property type="match status" value="1"/>
</dbReference>
<dbReference type="Gene3D" id="1.10.10.10">
    <property type="entry name" value="Winged helix-like DNA-binding domain superfamily/Winged helix DNA-binding domain"/>
    <property type="match status" value="1"/>
</dbReference>
<comment type="caution">
    <text evidence="3">The sequence shown here is derived from an EMBL/GenBank/DDBJ whole genome shotgun (WGS) entry which is preliminary data.</text>
</comment>
<dbReference type="InterPro" id="IPR001845">
    <property type="entry name" value="HTH_ArsR_DNA-bd_dom"/>
</dbReference>